<evidence type="ECO:0000313" key="1">
    <source>
        <dbReference type="EMBL" id="KAA3473306.1"/>
    </source>
</evidence>
<dbReference type="InterPro" id="IPR036397">
    <property type="entry name" value="RNaseH_sf"/>
</dbReference>
<keyword evidence="1" id="KW-0378">Hydrolase</keyword>
<reference evidence="2" key="1">
    <citation type="journal article" date="2019" name="Plant Biotechnol. J.">
        <title>Genome sequencing of the Australian wild diploid species Gossypium australe highlights disease resistance and delayed gland morphogenesis.</title>
        <authorList>
            <person name="Cai Y."/>
            <person name="Cai X."/>
            <person name="Wang Q."/>
            <person name="Wang P."/>
            <person name="Zhang Y."/>
            <person name="Cai C."/>
            <person name="Xu Y."/>
            <person name="Wang K."/>
            <person name="Zhou Z."/>
            <person name="Wang C."/>
            <person name="Geng S."/>
            <person name="Li B."/>
            <person name="Dong Q."/>
            <person name="Hou Y."/>
            <person name="Wang H."/>
            <person name="Ai P."/>
            <person name="Liu Z."/>
            <person name="Yi F."/>
            <person name="Sun M."/>
            <person name="An G."/>
            <person name="Cheng J."/>
            <person name="Zhang Y."/>
            <person name="Shi Q."/>
            <person name="Xie Y."/>
            <person name="Shi X."/>
            <person name="Chang Y."/>
            <person name="Huang F."/>
            <person name="Chen Y."/>
            <person name="Hong S."/>
            <person name="Mi L."/>
            <person name="Sun Q."/>
            <person name="Zhang L."/>
            <person name="Zhou B."/>
            <person name="Peng R."/>
            <person name="Zhang X."/>
            <person name="Liu F."/>
        </authorList>
    </citation>
    <scope>NUCLEOTIDE SEQUENCE [LARGE SCALE GENOMIC DNA]</scope>
    <source>
        <strain evidence="2">cv. PA1801</strain>
    </source>
</reference>
<gene>
    <name evidence="1" type="ORF">EPI10_023698</name>
</gene>
<dbReference type="GO" id="GO:0006508">
    <property type="term" value="P:proteolysis"/>
    <property type="evidence" value="ECO:0007669"/>
    <property type="project" value="UniProtKB-KW"/>
</dbReference>
<keyword evidence="2" id="KW-1185">Reference proteome</keyword>
<keyword evidence="1" id="KW-0645">Protease</keyword>
<dbReference type="PANTHER" id="PTHR45835">
    <property type="entry name" value="YALI0A06105P"/>
    <property type="match status" value="1"/>
</dbReference>
<protein>
    <submittedName>
        <fullName evidence="1">Gag protease polyprotein</fullName>
    </submittedName>
</protein>
<dbReference type="Proteomes" id="UP000325315">
    <property type="component" value="Unassembled WGS sequence"/>
</dbReference>
<accession>A0A5B6VVV9</accession>
<dbReference type="AlphaFoldDB" id="A0A5B6VVV9"/>
<dbReference type="OrthoDB" id="1909122at2759"/>
<dbReference type="GO" id="GO:0003676">
    <property type="term" value="F:nucleic acid binding"/>
    <property type="evidence" value="ECO:0007669"/>
    <property type="project" value="InterPro"/>
</dbReference>
<dbReference type="Gene3D" id="3.30.420.10">
    <property type="entry name" value="Ribonuclease H-like superfamily/Ribonuclease H"/>
    <property type="match status" value="1"/>
</dbReference>
<organism evidence="1 2">
    <name type="scientific">Gossypium australe</name>
    <dbReference type="NCBI Taxonomy" id="47621"/>
    <lineage>
        <taxon>Eukaryota</taxon>
        <taxon>Viridiplantae</taxon>
        <taxon>Streptophyta</taxon>
        <taxon>Embryophyta</taxon>
        <taxon>Tracheophyta</taxon>
        <taxon>Spermatophyta</taxon>
        <taxon>Magnoliopsida</taxon>
        <taxon>eudicotyledons</taxon>
        <taxon>Gunneridae</taxon>
        <taxon>Pentapetalae</taxon>
        <taxon>rosids</taxon>
        <taxon>malvids</taxon>
        <taxon>Malvales</taxon>
        <taxon>Malvaceae</taxon>
        <taxon>Malvoideae</taxon>
        <taxon>Gossypium</taxon>
    </lineage>
</organism>
<comment type="caution">
    <text evidence="1">The sequence shown here is derived from an EMBL/GenBank/DDBJ whole genome shotgun (WGS) entry which is preliminary data.</text>
</comment>
<dbReference type="EMBL" id="SMMG02000005">
    <property type="protein sequence ID" value="KAA3473306.1"/>
    <property type="molecule type" value="Genomic_DNA"/>
</dbReference>
<dbReference type="GO" id="GO:0008233">
    <property type="term" value="F:peptidase activity"/>
    <property type="evidence" value="ECO:0007669"/>
    <property type="project" value="UniProtKB-KW"/>
</dbReference>
<dbReference type="PANTHER" id="PTHR45835:SF99">
    <property type="entry name" value="CHROMO DOMAIN-CONTAINING PROTEIN-RELATED"/>
    <property type="match status" value="1"/>
</dbReference>
<proteinExistence type="predicted"/>
<evidence type="ECO:0000313" key="2">
    <source>
        <dbReference type="Proteomes" id="UP000325315"/>
    </source>
</evidence>
<name>A0A5B6VVV9_9ROSI</name>
<sequence length="70" mass="8182">MLRCCVMEFQGSWEKYLPLVEFSYNNSFQSSLKMAPYKELYGSNFRMPLSWTKLRENQFTVGAEGARGEV</sequence>